<gene>
    <name evidence="4" type="ORF">OENOO_15001</name>
</gene>
<proteinExistence type="predicted"/>
<dbReference type="PANTHER" id="PTHR43158:SF2">
    <property type="entry name" value="SKFA PEPTIDE EXPORT ATP-BINDING PROTEIN SKFE"/>
    <property type="match status" value="1"/>
</dbReference>
<dbReference type="AlphaFoldDB" id="A0NHF2"/>
<dbReference type="PANTHER" id="PTHR43158">
    <property type="entry name" value="SKFA PEPTIDE EXPORT ATP-BINDING PROTEIN SKFE"/>
    <property type="match status" value="1"/>
</dbReference>
<evidence type="ECO:0000256" key="1">
    <source>
        <dbReference type="ARBA" id="ARBA00022741"/>
    </source>
</evidence>
<dbReference type="Pfam" id="PF00005">
    <property type="entry name" value="ABC_tran"/>
    <property type="match status" value="1"/>
</dbReference>
<keyword evidence="2" id="KW-0067">ATP-binding</keyword>
<feature type="domain" description="ABC transporter" evidence="3">
    <location>
        <begin position="23"/>
        <end position="65"/>
    </location>
</feature>
<dbReference type="InterPro" id="IPR003439">
    <property type="entry name" value="ABC_transporter-like_ATP-bd"/>
</dbReference>
<reference evidence="4 5" key="1">
    <citation type="submission" date="2006-11" db="EMBL/GenBank/DDBJ databases">
        <authorList>
            <consortium name="Laboratoire de Microbiologie (Universite Bourgogne)"/>
            <consortium name="GENOME Express"/>
            <consortium name="UMR Oenologie Ampelologie (Universite Bordeaux 2)"/>
            <person name="Guzzo J."/>
        </authorList>
    </citation>
    <scope>NUCLEOTIDE SEQUENCE [LARGE SCALE GENOMIC DNA]</scope>
    <source>
        <strain evidence="4 5">ATCC BAA-1163</strain>
    </source>
</reference>
<evidence type="ECO:0000256" key="2">
    <source>
        <dbReference type="ARBA" id="ARBA00022840"/>
    </source>
</evidence>
<evidence type="ECO:0000313" key="5">
    <source>
        <dbReference type="Proteomes" id="UP000003346"/>
    </source>
</evidence>
<dbReference type="SUPFAM" id="SSF52540">
    <property type="entry name" value="P-loop containing nucleoside triphosphate hydrolases"/>
    <property type="match status" value="1"/>
</dbReference>
<dbReference type="HOGENOM" id="CLU_000604_1_15_9"/>
<evidence type="ECO:0000259" key="3">
    <source>
        <dbReference type="Pfam" id="PF00005"/>
    </source>
</evidence>
<sequence>MMVSAIVINNLSFSFDDGQELFRQLSLQVNRGEWLSLVGRNGSGKSTLMRLILGLETPSSGTIKVAA</sequence>
<dbReference type="GO" id="GO:0005524">
    <property type="term" value="F:ATP binding"/>
    <property type="evidence" value="ECO:0007669"/>
    <property type="project" value="UniProtKB-KW"/>
</dbReference>
<evidence type="ECO:0000313" key="4">
    <source>
        <dbReference type="EMBL" id="EAV40075.1"/>
    </source>
</evidence>
<comment type="caution">
    <text evidence="4">The sequence shown here is derived from an EMBL/GenBank/DDBJ whole genome shotgun (WGS) entry which is preliminary data.</text>
</comment>
<dbReference type="GO" id="GO:0016887">
    <property type="term" value="F:ATP hydrolysis activity"/>
    <property type="evidence" value="ECO:0007669"/>
    <property type="project" value="InterPro"/>
</dbReference>
<dbReference type="EMBL" id="AAUV01000012">
    <property type="protein sequence ID" value="EAV40075.1"/>
    <property type="molecule type" value="Genomic_DNA"/>
</dbReference>
<protein>
    <recommendedName>
        <fullName evidence="3">ABC transporter domain-containing protein</fullName>
    </recommendedName>
</protein>
<organism evidence="4 5">
    <name type="scientific">Oenococcus oeni ATCC BAA-1163</name>
    <dbReference type="NCBI Taxonomy" id="379360"/>
    <lineage>
        <taxon>Bacteria</taxon>
        <taxon>Bacillati</taxon>
        <taxon>Bacillota</taxon>
        <taxon>Bacilli</taxon>
        <taxon>Lactobacillales</taxon>
        <taxon>Lactobacillaceae</taxon>
        <taxon>Oenococcus</taxon>
    </lineage>
</organism>
<dbReference type="Gene3D" id="3.40.50.300">
    <property type="entry name" value="P-loop containing nucleotide triphosphate hydrolases"/>
    <property type="match status" value="1"/>
</dbReference>
<name>A0NHF2_OENOE</name>
<dbReference type="InterPro" id="IPR027417">
    <property type="entry name" value="P-loop_NTPase"/>
</dbReference>
<feature type="non-terminal residue" evidence="4">
    <location>
        <position position="67"/>
    </location>
</feature>
<accession>A0NHF2</accession>
<keyword evidence="1" id="KW-0547">Nucleotide-binding</keyword>
<dbReference type="Proteomes" id="UP000003346">
    <property type="component" value="Unassembled WGS sequence"/>
</dbReference>